<proteinExistence type="predicted"/>
<dbReference type="Proteomes" id="UP000188268">
    <property type="component" value="Unassembled WGS sequence"/>
</dbReference>
<accession>A0A1R3JN59</accession>
<dbReference type="EMBL" id="AWWV01007484">
    <property type="protein sequence ID" value="OMO96223.1"/>
    <property type="molecule type" value="Genomic_DNA"/>
</dbReference>
<sequence>MVKKVSCGQPKAGEGKLLPDVAAHDWVTPIRPFGAVSASWVSSGKSLKNASEKA</sequence>
<name>A0A1R3JN59_COCAP</name>
<protein>
    <submittedName>
        <fullName evidence="1">Uncharacterized protein</fullName>
    </submittedName>
</protein>
<gene>
    <name evidence="1" type="ORF">CCACVL1_05028</name>
</gene>
<reference evidence="1 2" key="1">
    <citation type="submission" date="2013-09" db="EMBL/GenBank/DDBJ databases">
        <title>Corchorus capsularis genome sequencing.</title>
        <authorList>
            <person name="Alam M."/>
            <person name="Haque M.S."/>
            <person name="Islam M.S."/>
            <person name="Emdad E.M."/>
            <person name="Islam M.M."/>
            <person name="Ahmed B."/>
            <person name="Halim A."/>
            <person name="Hossen Q.M.M."/>
            <person name="Hossain M.Z."/>
            <person name="Ahmed R."/>
            <person name="Khan M.M."/>
            <person name="Islam R."/>
            <person name="Rashid M.M."/>
            <person name="Khan S.A."/>
            <person name="Rahman M.S."/>
            <person name="Alam M."/>
        </authorList>
    </citation>
    <scope>NUCLEOTIDE SEQUENCE [LARGE SCALE GENOMIC DNA]</scope>
    <source>
        <strain evidence="2">cv. CVL-1</strain>
        <tissue evidence="1">Whole seedling</tissue>
    </source>
</reference>
<comment type="caution">
    <text evidence="1">The sequence shown here is derived from an EMBL/GenBank/DDBJ whole genome shotgun (WGS) entry which is preliminary data.</text>
</comment>
<evidence type="ECO:0000313" key="1">
    <source>
        <dbReference type="EMBL" id="OMO96223.1"/>
    </source>
</evidence>
<organism evidence="1 2">
    <name type="scientific">Corchorus capsularis</name>
    <name type="common">Jute</name>
    <dbReference type="NCBI Taxonomy" id="210143"/>
    <lineage>
        <taxon>Eukaryota</taxon>
        <taxon>Viridiplantae</taxon>
        <taxon>Streptophyta</taxon>
        <taxon>Embryophyta</taxon>
        <taxon>Tracheophyta</taxon>
        <taxon>Spermatophyta</taxon>
        <taxon>Magnoliopsida</taxon>
        <taxon>eudicotyledons</taxon>
        <taxon>Gunneridae</taxon>
        <taxon>Pentapetalae</taxon>
        <taxon>rosids</taxon>
        <taxon>malvids</taxon>
        <taxon>Malvales</taxon>
        <taxon>Malvaceae</taxon>
        <taxon>Grewioideae</taxon>
        <taxon>Apeibeae</taxon>
        <taxon>Corchorus</taxon>
    </lineage>
</organism>
<keyword evidence="2" id="KW-1185">Reference proteome</keyword>
<evidence type="ECO:0000313" key="2">
    <source>
        <dbReference type="Proteomes" id="UP000188268"/>
    </source>
</evidence>
<dbReference type="AlphaFoldDB" id="A0A1R3JN59"/>
<dbReference type="Gramene" id="OMO96223">
    <property type="protein sequence ID" value="OMO96223"/>
    <property type="gene ID" value="CCACVL1_05028"/>
</dbReference>